<sequence length="183" mass="20524">MAASPKDQPSPQPDTPEKADATKRVEDEQAGTAEEEENPKDTEKESKSESEAKEEQGDDANPPLPDEPLPPQNEWQAVWSPAHNAYYFFNSRTSETTWVNPLDPSASTPAVQPTQEQSQNQRRVKPHLRISRTWAVSIPNLPISIQHSLFPRLAQKALFPRFRRDSALATDGSRPWMGGDRSI</sequence>
<dbReference type="Proteomes" id="UP000030108">
    <property type="component" value="Unassembled WGS sequence"/>
</dbReference>
<feature type="compositionally biased region" description="Polar residues" evidence="1">
    <location>
        <begin position="103"/>
        <end position="121"/>
    </location>
</feature>
<dbReference type="AlphaFoldDB" id="X8JET5"/>
<dbReference type="EMBL" id="JATN01000319">
    <property type="protein sequence ID" value="EUC61458.1"/>
    <property type="molecule type" value="Genomic_DNA"/>
</dbReference>
<protein>
    <submittedName>
        <fullName evidence="3">WW domain protein</fullName>
    </submittedName>
</protein>
<reference evidence="4" key="1">
    <citation type="journal article" date="2014" name="Genome Announc.">
        <title>Draft genome sequence of the plant-pathogenic soil fungus Rhizoctonia solani anastomosis group 3 strain Rhs1AP.</title>
        <authorList>
            <person name="Cubeta M.A."/>
            <person name="Thomas E."/>
            <person name="Dean R.A."/>
            <person name="Jabaji S."/>
            <person name="Neate S.M."/>
            <person name="Tavantzis S."/>
            <person name="Toda T."/>
            <person name="Vilgalys R."/>
            <person name="Bharathan N."/>
            <person name="Fedorova-Abrams N."/>
            <person name="Pakala S.B."/>
            <person name="Pakala S.M."/>
            <person name="Zafar N."/>
            <person name="Joardar V."/>
            <person name="Losada L."/>
            <person name="Nierman W.C."/>
        </authorList>
    </citation>
    <scope>NUCLEOTIDE SEQUENCE [LARGE SCALE GENOMIC DNA]</scope>
    <source>
        <strain evidence="4">AG-3</strain>
    </source>
</reference>
<dbReference type="InterPro" id="IPR001202">
    <property type="entry name" value="WW_dom"/>
</dbReference>
<feature type="domain" description="WW" evidence="2">
    <location>
        <begin position="69"/>
        <end position="103"/>
    </location>
</feature>
<dbReference type="SUPFAM" id="SSF51045">
    <property type="entry name" value="WW domain"/>
    <property type="match status" value="1"/>
</dbReference>
<feature type="region of interest" description="Disordered" evidence="1">
    <location>
        <begin position="1"/>
        <end position="74"/>
    </location>
</feature>
<feature type="compositionally biased region" description="Basic and acidic residues" evidence="1">
    <location>
        <begin position="39"/>
        <end position="55"/>
    </location>
</feature>
<feature type="compositionally biased region" description="Basic and acidic residues" evidence="1">
    <location>
        <begin position="15"/>
        <end position="27"/>
    </location>
</feature>
<feature type="region of interest" description="Disordered" evidence="1">
    <location>
        <begin position="103"/>
        <end position="126"/>
    </location>
</feature>
<name>X8JET5_9AGAM</name>
<evidence type="ECO:0000259" key="2">
    <source>
        <dbReference type="PROSITE" id="PS50020"/>
    </source>
</evidence>
<evidence type="ECO:0000256" key="1">
    <source>
        <dbReference type="SAM" id="MobiDB-lite"/>
    </source>
</evidence>
<dbReference type="SMART" id="SM00456">
    <property type="entry name" value="WW"/>
    <property type="match status" value="1"/>
</dbReference>
<evidence type="ECO:0000313" key="4">
    <source>
        <dbReference type="Proteomes" id="UP000030108"/>
    </source>
</evidence>
<dbReference type="OrthoDB" id="2444812at2759"/>
<evidence type="ECO:0000313" key="3">
    <source>
        <dbReference type="EMBL" id="EUC61458.1"/>
    </source>
</evidence>
<dbReference type="InterPro" id="IPR036020">
    <property type="entry name" value="WW_dom_sf"/>
</dbReference>
<dbReference type="PROSITE" id="PS50020">
    <property type="entry name" value="WW_DOMAIN_2"/>
    <property type="match status" value="1"/>
</dbReference>
<organism evidence="3 4">
    <name type="scientific">Rhizoctonia solani AG-3 Rhs1AP</name>
    <dbReference type="NCBI Taxonomy" id="1086054"/>
    <lineage>
        <taxon>Eukaryota</taxon>
        <taxon>Fungi</taxon>
        <taxon>Dikarya</taxon>
        <taxon>Basidiomycota</taxon>
        <taxon>Agaricomycotina</taxon>
        <taxon>Agaricomycetes</taxon>
        <taxon>Cantharellales</taxon>
        <taxon>Ceratobasidiaceae</taxon>
        <taxon>Rhizoctonia</taxon>
    </lineage>
</organism>
<feature type="compositionally biased region" description="Pro residues" evidence="1">
    <location>
        <begin position="62"/>
        <end position="71"/>
    </location>
</feature>
<dbReference type="PROSITE" id="PS01159">
    <property type="entry name" value="WW_DOMAIN_1"/>
    <property type="match status" value="1"/>
</dbReference>
<accession>X8JET5</accession>
<dbReference type="Gene3D" id="2.20.70.10">
    <property type="match status" value="1"/>
</dbReference>
<dbReference type="Pfam" id="PF00397">
    <property type="entry name" value="WW"/>
    <property type="match status" value="1"/>
</dbReference>
<comment type="caution">
    <text evidence="3">The sequence shown here is derived from an EMBL/GenBank/DDBJ whole genome shotgun (WGS) entry which is preliminary data.</text>
</comment>
<proteinExistence type="predicted"/>
<gene>
    <name evidence="3" type="ORF">RSOL_395860</name>
</gene>